<dbReference type="SUPFAM" id="SSF48264">
    <property type="entry name" value="Cytochrome P450"/>
    <property type="match status" value="1"/>
</dbReference>
<gene>
    <name evidence="2" type="ORF">Prudu_000510</name>
</gene>
<evidence type="ECO:0000313" key="2">
    <source>
        <dbReference type="EMBL" id="BBG92696.1"/>
    </source>
</evidence>
<evidence type="ECO:0000256" key="1">
    <source>
        <dbReference type="ARBA" id="ARBA00010617"/>
    </source>
</evidence>
<dbReference type="GO" id="GO:0005506">
    <property type="term" value="F:iron ion binding"/>
    <property type="evidence" value="ECO:0007669"/>
    <property type="project" value="InterPro"/>
</dbReference>
<dbReference type="PANTHER" id="PTHR47950">
    <property type="entry name" value="CYTOCHROME P450, FAMILY 76, SUBFAMILY C, POLYPEPTIDE 5-RELATED"/>
    <property type="match status" value="1"/>
</dbReference>
<dbReference type="PRINTS" id="PR00463">
    <property type="entry name" value="EP450I"/>
</dbReference>
<proteinExistence type="inferred from homology"/>
<accession>A0A4Y1QLE9</accession>
<comment type="similarity">
    <text evidence="1">Belongs to the cytochrome P450 family.</text>
</comment>
<dbReference type="GO" id="GO:0020037">
    <property type="term" value="F:heme binding"/>
    <property type="evidence" value="ECO:0007669"/>
    <property type="project" value="InterPro"/>
</dbReference>
<reference evidence="2" key="1">
    <citation type="journal article" date="2019" name="Science">
        <title>Mutation of a bHLH transcription factor allowed almond domestication.</title>
        <authorList>
            <person name="Sanchez-Perez R."/>
            <person name="Pavan S."/>
            <person name="Mazzeo R."/>
            <person name="Moldovan C."/>
            <person name="Aiese Cigliano R."/>
            <person name="Del Cueto J."/>
            <person name="Ricciardi F."/>
            <person name="Lotti C."/>
            <person name="Ricciardi L."/>
            <person name="Dicenta F."/>
            <person name="Lopez-Marques R.L."/>
            <person name="Lindberg Moller B."/>
        </authorList>
    </citation>
    <scope>NUCLEOTIDE SEQUENCE</scope>
</reference>
<sequence length="144" mass="16124">MDISDRDDELRSLSGNIIKGLLSDMFLAGTETSSSTIVWGMTEILRTPDAYKKIVMELDQVVGKDRFVGENDIPNSERSFPDSTLEPLAHRMVHFYLAALLHAFEWECPLEILNNMEEGLGLTIQKDKSLIAIPKPGLPTSVYL</sequence>
<dbReference type="EMBL" id="AP019297">
    <property type="protein sequence ID" value="BBG92696.1"/>
    <property type="molecule type" value="Genomic_DNA"/>
</dbReference>
<dbReference type="InterPro" id="IPR036396">
    <property type="entry name" value="Cyt_P450_sf"/>
</dbReference>
<name>A0A4Y1QLE9_PRUDU</name>
<dbReference type="InterPro" id="IPR002401">
    <property type="entry name" value="Cyt_P450_E_grp-I"/>
</dbReference>
<dbReference type="AlphaFoldDB" id="A0A4Y1QLE9"/>
<dbReference type="InterPro" id="IPR001128">
    <property type="entry name" value="Cyt_P450"/>
</dbReference>
<dbReference type="GO" id="GO:0004497">
    <property type="term" value="F:monooxygenase activity"/>
    <property type="evidence" value="ECO:0007669"/>
    <property type="project" value="InterPro"/>
</dbReference>
<dbReference type="Pfam" id="PF00067">
    <property type="entry name" value="p450"/>
    <property type="match status" value="1"/>
</dbReference>
<organism evidence="2">
    <name type="scientific">Prunus dulcis</name>
    <name type="common">Almond</name>
    <name type="synonym">Amygdalus dulcis</name>
    <dbReference type="NCBI Taxonomy" id="3755"/>
    <lineage>
        <taxon>Eukaryota</taxon>
        <taxon>Viridiplantae</taxon>
        <taxon>Streptophyta</taxon>
        <taxon>Embryophyta</taxon>
        <taxon>Tracheophyta</taxon>
        <taxon>Spermatophyta</taxon>
        <taxon>Magnoliopsida</taxon>
        <taxon>eudicotyledons</taxon>
        <taxon>Gunneridae</taxon>
        <taxon>Pentapetalae</taxon>
        <taxon>rosids</taxon>
        <taxon>fabids</taxon>
        <taxon>Rosales</taxon>
        <taxon>Rosaceae</taxon>
        <taxon>Amygdaloideae</taxon>
        <taxon>Amygdaleae</taxon>
        <taxon>Prunus</taxon>
    </lineage>
</organism>
<dbReference type="PANTHER" id="PTHR47950:SF41">
    <property type="entry name" value="(S)-N-METHYLCOCLAURINE 3'-HYDROXYLASE ISOZYME 2-RELATED"/>
    <property type="match status" value="1"/>
</dbReference>
<dbReference type="Gene3D" id="1.10.630.10">
    <property type="entry name" value="Cytochrome P450"/>
    <property type="match status" value="1"/>
</dbReference>
<dbReference type="GO" id="GO:0016705">
    <property type="term" value="F:oxidoreductase activity, acting on paired donors, with incorporation or reduction of molecular oxygen"/>
    <property type="evidence" value="ECO:0007669"/>
    <property type="project" value="InterPro"/>
</dbReference>
<protein>
    <submittedName>
        <fullName evidence="2">Cytochrome P450 76C1</fullName>
    </submittedName>
</protein>